<organism evidence="2 3">
    <name type="scientific">Phakopsora pachyrhizi</name>
    <name type="common">Asian soybean rust disease fungus</name>
    <dbReference type="NCBI Taxonomy" id="170000"/>
    <lineage>
        <taxon>Eukaryota</taxon>
        <taxon>Fungi</taxon>
        <taxon>Dikarya</taxon>
        <taxon>Basidiomycota</taxon>
        <taxon>Pucciniomycotina</taxon>
        <taxon>Pucciniomycetes</taxon>
        <taxon>Pucciniales</taxon>
        <taxon>Phakopsoraceae</taxon>
        <taxon>Phakopsora</taxon>
    </lineage>
</organism>
<feature type="compositionally biased region" description="Acidic residues" evidence="1">
    <location>
        <begin position="26"/>
        <end position="57"/>
    </location>
</feature>
<proteinExistence type="predicted"/>
<feature type="compositionally biased region" description="Basic and acidic residues" evidence="1">
    <location>
        <begin position="375"/>
        <end position="388"/>
    </location>
</feature>
<feature type="region of interest" description="Disordered" evidence="1">
    <location>
        <begin position="324"/>
        <end position="464"/>
    </location>
</feature>
<dbReference type="GO" id="GO:0006368">
    <property type="term" value="P:transcription elongation by RNA polymerase II"/>
    <property type="evidence" value="ECO:0007669"/>
    <property type="project" value="InterPro"/>
</dbReference>
<dbReference type="AlphaFoldDB" id="A0AAV0AHV9"/>
<feature type="compositionally biased region" description="Acidic residues" evidence="1">
    <location>
        <begin position="71"/>
        <end position="82"/>
    </location>
</feature>
<dbReference type="PANTHER" id="PTHR23146">
    <property type="entry name" value="LEO1 PROTEIN"/>
    <property type="match status" value="1"/>
</dbReference>
<keyword evidence="3" id="KW-1185">Reference proteome</keyword>
<dbReference type="GO" id="GO:0016593">
    <property type="term" value="C:Cdc73/Paf1 complex"/>
    <property type="evidence" value="ECO:0007669"/>
    <property type="project" value="InterPro"/>
</dbReference>
<accession>A0AAV0AHV9</accession>
<feature type="compositionally biased region" description="Polar residues" evidence="1">
    <location>
        <begin position="329"/>
        <end position="339"/>
    </location>
</feature>
<dbReference type="Proteomes" id="UP001153365">
    <property type="component" value="Unassembled WGS sequence"/>
</dbReference>
<reference evidence="2" key="1">
    <citation type="submission" date="2022-06" db="EMBL/GenBank/DDBJ databases">
        <authorList>
            <consortium name="SYNGENTA / RWTH Aachen University"/>
        </authorList>
    </citation>
    <scope>NUCLEOTIDE SEQUENCE</scope>
</reference>
<dbReference type="InterPro" id="IPR007149">
    <property type="entry name" value="Leo1"/>
</dbReference>
<sequence>MESEREEETDDQGVRSNEHQHQQQEQGEDQDDQNNDLEEDLFGGEEDDDDEEEEEEERNGAKVSGRTREDFMDEEDDGEGLSEQEKLRRRELEYEEDRNLDGELGETKNLQVAEVTLPNLPLPNPSDGKVTKFLRLETAPFDEQSFLNGSDETEESDEVEKSNSTGNNTHLSDHNVIRWRWVRGEDGTMVKQSNSRVIRWSDGSQSLQVGSELFDMVYTFDNVQQQNRDNDPINQSAQSPGLTYLFARQFGPAFSEAQASITGQVSLRPYSLNSLTHRSLVASRGLNKSQRQTKTMVVLVDPEIQKSTKELEEAKMLKDLKKQEAKLARQQNRQANFNDSGPRAGLGADYEEEDYEEEMGEEEDEEEDYEDDQEAEKGDKGFNDREPELTELELADQKLELEQKKKKKRLSKGQPSSQGATGRAVGAGLGGGSSTNTGGYGQSDKVDEPKFVKKKLIIDSDDDE</sequence>
<gene>
    <name evidence="2" type="ORF">PPACK8108_LOCUS2428</name>
</gene>
<feature type="region of interest" description="Disordered" evidence="1">
    <location>
        <begin position="143"/>
        <end position="171"/>
    </location>
</feature>
<evidence type="ECO:0000313" key="3">
    <source>
        <dbReference type="Proteomes" id="UP001153365"/>
    </source>
</evidence>
<name>A0AAV0AHV9_PHAPC</name>
<evidence type="ECO:0000313" key="2">
    <source>
        <dbReference type="EMBL" id="CAH7667975.1"/>
    </source>
</evidence>
<feature type="region of interest" description="Disordered" evidence="1">
    <location>
        <begin position="1"/>
        <end position="105"/>
    </location>
</feature>
<feature type="compositionally biased region" description="Basic and acidic residues" evidence="1">
    <location>
        <begin position="12"/>
        <end position="22"/>
    </location>
</feature>
<evidence type="ECO:0000256" key="1">
    <source>
        <dbReference type="SAM" id="MobiDB-lite"/>
    </source>
</evidence>
<dbReference type="GO" id="GO:1990269">
    <property type="term" value="F:RNA polymerase II C-terminal domain phosphoserine binding"/>
    <property type="evidence" value="ECO:0007669"/>
    <property type="project" value="TreeGrafter"/>
</dbReference>
<feature type="compositionally biased region" description="Basic and acidic residues" evidence="1">
    <location>
        <begin position="83"/>
        <end position="101"/>
    </location>
</feature>
<dbReference type="PANTHER" id="PTHR23146:SF0">
    <property type="entry name" value="RNA POLYMERASE-ASSOCIATED PROTEIN LEO1"/>
    <property type="match status" value="1"/>
</dbReference>
<dbReference type="EMBL" id="CALTRL010000409">
    <property type="protein sequence ID" value="CAH7667975.1"/>
    <property type="molecule type" value="Genomic_DNA"/>
</dbReference>
<protein>
    <submittedName>
        <fullName evidence="2">Leo1-like protein-domain-containing protein</fullName>
    </submittedName>
</protein>
<feature type="compositionally biased region" description="Acidic residues" evidence="1">
    <location>
        <begin position="349"/>
        <end position="374"/>
    </location>
</feature>
<feature type="compositionally biased region" description="Gly residues" evidence="1">
    <location>
        <begin position="425"/>
        <end position="441"/>
    </location>
</feature>
<feature type="compositionally biased region" description="Acidic residues" evidence="1">
    <location>
        <begin position="1"/>
        <end position="11"/>
    </location>
</feature>
<comment type="caution">
    <text evidence="2">The sequence shown here is derived from an EMBL/GenBank/DDBJ whole genome shotgun (WGS) entry which is preliminary data.</text>
</comment>
<dbReference type="Pfam" id="PF04004">
    <property type="entry name" value="Leo1"/>
    <property type="match status" value="1"/>
</dbReference>
<dbReference type="GO" id="GO:0032968">
    <property type="term" value="P:positive regulation of transcription elongation by RNA polymerase II"/>
    <property type="evidence" value="ECO:0007669"/>
    <property type="project" value="TreeGrafter"/>
</dbReference>